<comment type="caution">
    <text evidence="2">The sequence shown here is derived from an EMBL/GenBank/DDBJ whole genome shotgun (WGS) entry which is preliminary data.</text>
</comment>
<sequence length="66" mass="7221">MWSKKSPGPQINSGDVDRGETCRWERERMAGGRLASSSICGRTLKPGDVFVIRAEAKRQEKGNGAT</sequence>
<protein>
    <submittedName>
        <fullName evidence="2">Uncharacterized protein</fullName>
    </submittedName>
</protein>
<evidence type="ECO:0000313" key="2">
    <source>
        <dbReference type="EMBL" id="TNN22457.1"/>
    </source>
</evidence>
<keyword evidence="3" id="KW-1185">Reference proteome</keyword>
<evidence type="ECO:0000313" key="3">
    <source>
        <dbReference type="Proteomes" id="UP000314294"/>
    </source>
</evidence>
<evidence type="ECO:0000256" key="1">
    <source>
        <dbReference type="SAM" id="MobiDB-lite"/>
    </source>
</evidence>
<dbReference type="EMBL" id="SRLO01022341">
    <property type="protein sequence ID" value="TNN22457.1"/>
    <property type="molecule type" value="Genomic_DNA"/>
</dbReference>
<organism evidence="2 3">
    <name type="scientific">Liparis tanakae</name>
    <name type="common">Tanaka's snailfish</name>
    <dbReference type="NCBI Taxonomy" id="230148"/>
    <lineage>
        <taxon>Eukaryota</taxon>
        <taxon>Metazoa</taxon>
        <taxon>Chordata</taxon>
        <taxon>Craniata</taxon>
        <taxon>Vertebrata</taxon>
        <taxon>Euteleostomi</taxon>
        <taxon>Actinopterygii</taxon>
        <taxon>Neopterygii</taxon>
        <taxon>Teleostei</taxon>
        <taxon>Neoteleostei</taxon>
        <taxon>Acanthomorphata</taxon>
        <taxon>Eupercaria</taxon>
        <taxon>Perciformes</taxon>
        <taxon>Cottioidei</taxon>
        <taxon>Cottales</taxon>
        <taxon>Liparidae</taxon>
        <taxon>Liparis</taxon>
    </lineage>
</organism>
<name>A0A4Z2E159_9TELE</name>
<dbReference type="Proteomes" id="UP000314294">
    <property type="component" value="Unassembled WGS sequence"/>
</dbReference>
<accession>A0A4Z2E159</accession>
<proteinExistence type="predicted"/>
<feature type="region of interest" description="Disordered" evidence="1">
    <location>
        <begin position="1"/>
        <end position="20"/>
    </location>
</feature>
<dbReference type="AlphaFoldDB" id="A0A4Z2E159"/>
<gene>
    <name evidence="2" type="ORF">EYF80_067429</name>
</gene>
<reference evidence="2 3" key="1">
    <citation type="submission" date="2019-03" db="EMBL/GenBank/DDBJ databases">
        <title>First draft genome of Liparis tanakae, snailfish: a comprehensive survey of snailfish specific genes.</title>
        <authorList>
            <person name="Kim W."/>
            <person name="Song I."/>
            <person name="Jeong J.-H."/>
            <person name="Kim D."/>
            <person name="Kim S."/>
            <person name="Ryu S."/>
            <person name="Song J.Y."/>
            <person name="Lee S.K."/>
        </authorList>
    </citation>
    <scope>NUCLEOTIDE SEQUENCE [LARGE SCALE GENOMIC DNA]</scope>
    <source>
        <tissue evidence="2">Muscle</tissue>
    </source>
</reference>